<keyword evidence="2" id="KW-1185">Reference proteome</keyword>
<proteinExistence type="predicted"/>
<dbReference type="EnsemblMetazoa" id="GPAI026651-RA">
    <property type="protein sequence ID" value="GPAI026651-PA"/>
    <property type="gene ID" value="GPAI026651"/>
</dbReference>
<name>A0A1A9ZVX2_GLOPL</name>
<dbReference type="VEuPathDB" id="VectorBase:GPAI026651"/>
<reference evidence="2" key="1">
    <citation type="submission" date="2014-03" db="EMBL/GenBank/DDBJ databases">
        <authorList>
            <person name="Aksoy S."/>
            <person name="Warren W."/>
            <person name="Wilson R.K."/>
        </authorList>
    </citation>
    <scope>NUCLEOTIDE SEQUENCE [LARGE SCALE GENOMIC DNA]</scope>
    <source>
        <strain evidence="2">IAEA</strain>
    </source>
</reference>
<evidence type="ECO:0000313" key="1">
    <source>
        <dbReference type="EnsemblMetazoa" id="GPAI026651-PA"/>
    </source>
</evidence>
<evidence type="ECO:0000313" key="2">
    <source>
        <dbReference type="Proteomes" id="UP000092445"/>
    </source>
</evidence>
<sequence length="120" mass="13701">MSPFNASLPSAQHILHELLPRLLPLDGCLYGLMNSIRTIKSLSLLFSLAMWKELIVKILDEPRNYQHKNSLSSEIWSTKRRDLLHSVISLTISGEDLLLLITYSLEIDIISEQSSCKCYK</sequence>
<reference evidence="1" key="2">
    <citation type="submission" date="2020-05" db="UniProtKB">
        <authorList>
            <consortium name="EnsemblMetazoa"/>
        </authorList>
    </citation>
    <scope>IDENTIFICATION</scope>
    <source>
        <strain evidence="1">IAEA</strain>
    </source>
</reference>
<accession>A0A1A9ZVX2</accession>
<dbReference type="AlphaFoldDB" id="A0A1A9ZVX2"/>
<protein>
    <submittedName>
        <fullName evidence="1">Uncharacterized protein</fullName>
    </submittedName>
</protein>
<dbReference type="Proteomes" id="UP000092445">
    <property type="component" value="Unassembled WGS sequence"/>
</dbReference>
<organism evidence="1 2">
    <name type="scientific">Glossina pallidipes</name>
    <name type="common">Tsetse fly</name>
    <dbReference type="NCBI Taxonomy" id="7398"/>
    <lineage>
        <taxon>Eukaryota</taxon>
        <taxon>Metazoa</taxon>
        <taxon>Ecdysozoa</taxon>
        <taxon>Arthropoda</taxon>
        <taxon>Hexapoda</taxon>
        <taxon>Insecta</taxon>
        <taxon>Pterygota</taxon>
        <taxon>Neoptera</taxon>
        <taxon>Endopterygota</taxon>
        <taxon>Diptera</taxon>
        <taxon>Brachycera</taxon>
        <taxon>Muscomorpha</taxon>
        <taxon>Hippoboscoidea</taxon>
        <taxon>Glossinidae</taxon>
        <taxon>Glossina</taxon>
    </lineage>
</organism>